<evidence type="ECO:0000313" key="4">
    <source>
        <dbReference type="Proteomes" id="UP000697127"/>
    </source>
</evidence>
<keyword evidence="4" id="KW-1185">Reference proteome</keyword>
<dbReference type="EMBL" id="PUHW01000103">
    <property type="protein sequence ID" value="KAG0689075.1"/>
    <property type="molecule type" value="Genomic_DNA"/>
</dbReference>
<sequence length="323" mass="37613">MEDAEPSRKRVRSRRNENRKENFQKGGIHGLVGLEISSLSKSINGQSNYNFDKYLKNSIPEQYTIEIINDIERHKDIIENMNLNEIENDEISEFEKLCNGNLNKLMNSINGKFDIELVDHERNKGPSQSIFNVGIDPLDDFNYSKIHDKLARKERKFNLTDRNKMLNEVDNCIELLSLLGTELKRGTLKETLRNYVVEDIELSDEQIFRLSQLLGSITKINDPTDSIEMILKFRLTIREIRSFLLNFIKIKSLETHLKKEIQKINSGQLNRYIEPTTDSDINELRNKRLLNRNIRMGPIVKVNFKQGVTLVVDPITKPQIINK</sequence>
<proteinExistence type="predicted"/>
<dbReference type="OrthoDB" id="1938992at2759"/>
<evidence type="ECO:0000256" key="1">
    <source>
        <dbReference type="SAM" id="MobiDB-lite"/>
    </source>
</evidence>
<organism evidence="3 4">
    <name type="scientific">Pichia californica</name>
    <dbReference type="NCBI Taxonomy" id="460514"/>
    <lineage>
        <taxon>Eukaryota</taxon>
        <taxon>Fungi</taxon>
        <taxon>Dikarya</taxon>
        <taxon>Ascomycota</taxon>
        <taxon>Saccharomycotina</taxon>
        <taxon>Pichiomycetes</taxon>
        <taxon>Pichiales</taxon>
        <taxon>Pichiaceae</taxon>
        <taxon>Pichia</taxon>
    </lineage>
</organism>
<feature type="domain" description="Something about silencing protein 4" evidence="2">
    <location>
        <begin position="136"/>
        <end position="259"/>
    </location>
</feature>
<name>A0A9P7BGD4_9ASCO</name>
<dbReference type="AlphaFoldDB" id="A0A9P7BGD4"/>
<dbReference type="Proteomes" id="UP000697127">
    <property type="component" value="Unassembled WGS sequence"/>
</dbReference>
<accession>A0A9P7BGD4</accession>
<protein>
    <recommendedName>
        <fullName evidence="2">Something about silencing protein 4 domain-containing protein</fullName>
    </recommendedName>
</protein>
<evidence type="ECO:0000313" key="3">
    <source>
        <dbReference type="EMBL" id="KAG0689075.1"/>
    </source>
</evidence>
<dbReference type="InterPro" id="IPR029184">
    <property type="entry name" value="Sas4_dom"/>
</dbReference>
<evidence type="ECO:0000259" key="2">
    <source>
        <dbReference type="Pfam" id="PF15460"/>
    </source>
</evidence>
<comment type="caution">
    <text evidence="3">The sequence shown here is derived from an EMBL/GenBank/DDBJ whole genome shotgun (WGS) entry which is preliminary data.</text>
</comment>
<feature type="region of interest" description="Disordered" evidence="1">
    <location>
        <begin position="1"/>
        <end position="24"/>
    </location>
</feature>
<reference evidence="3" key="1">
    <citation type="submission" date="2020-11" db="EMBL/GenBank/DDBJ databases">
        <title>Kefir isolates.</title>
        <authorList>
            <person name="Marcisauskas S."/>
            <person name="Kim Y."/>
            <person name="Blasche S."/>
        </authorList>
    </citation>
    <scope>NUCLEOTIDE SEQUENCE</scope>
    <source>
        <strain evidence="3">Olga-1</strain>
    </source>
</reference>
<feature type="compositionally biased region" description="Basic and acidic residues" evidence="1">
    <location>
        <begin position="1"/>
        <end position="23"/>
    </location>
</feature>
<gene>
    <name evidence="3" type="ORF">C6P40_000177</name>
</gene>
<dbReference type="Pfam" id="PF15460">
    <property type="entry name" value="SAS4"/>
    <property type="match status" value="1"/>
</dbReference>